<dbReference type="EMBL" id="NEDP02005516">
    <property type="protein sequence ID" value="OWF39669.1"/>
    <property type="molecule type" value="Genomic_DNA"/>
</dbReference>
<dbReference type="AlphaFoldDB" id="A0A210PT57"/>
<dbReference type="Pfam" id="PF23283">
    <property type="entry name" value="D8C_UMOD"/>
    <property type="match status" value="2"/>
</dbReference>
<comment type="caution">
    <text evidence="7">The sequence shown here is derived from an EMBL/GenBank/DDBJ whole genome shotgun (WGS) entry which is preliminary data.</text>
</comment>
<proteinExistence type="predicted"/>
<evidence type="ECO:0000259" key="6">
    <source>
        <dbReference type="Pfam" id="PF23283"/>
    </source>
</evidence>
<feature type="compositionally biased region" description="Polar residues" evidence="3">
    <location>
        <begin position="417"/>
        <end position="429"/>
    </location>
</feature>
<feature type="domain" description="UMOD/GP2/OIT3-like D8C" evidence="6">
    <location>
        <begin position="77"/>
        <end position="146"/>
    </location>
</feature>
<feature type="transmembrane region" description="Helical" evidence="4">
    <location>
        <begin position="448"/>
        <end position="469"/>
    </location>
</feature>
<feature type="domain" description="UMOD/GP2/OIT3-like D8C" evidence="6">
    <location>
        <begin position="284"/>
        <end position="351"/>
    </location>
</feature>
<keyword evidence="4" id="KW-0812">Transmembrane</keyword>
<protein>
    <submittedName>
        <fullName evidence="7">Oncoprotein-induced transcript 3 protein</fullName>
    </submittedName>
</protein>
<reference evidence="7 8" key="1">
    <citation type="journal article" date="2017" name="Nat. Ecol. Evol.">
        <title>Scallop genome provides insights into evolution of bilaterian karyotype and development.</title>
        <authorList>
            <person name="Wang S."/>
            <person name="Zhang J."/>
            <person name="Jiao W."/>
            <person name="Li J."/>
            <person name="Xun X."/>
            <person name="Sun Y."/>
            <person name="Guo X."/>
            <person name="Huan P."/>
            <person name="Dong B."/>
            <person name="Zhang L."/>
            <person name="Hu X."/>
            <person name="Sun X."/>
            <person name="Wang J."/>
            <person name="Zhao C."/>
            <person name="Wang Y."/>
            <person name="Wang D."/>
            <person name="Huang X."/>
            <person name="Wang R."/>
            <person name="Lv J."/>
            <person name="Li Y."/>
            <person name="Zhang Z."/>
            <person name="Liu B."/>
            <person name="Lu W."/>
            <person name="Hui Y."/>
            <person name="Liang J."/>
            <person name="Zhou Z."/>
            <person name="Hou R."/>
            <person name="Li X."/>
            <person name="Liu Y."/>
            <person name="Li H."/>
            <person name="Ning X."/>
            <person name="Lin Y."/>
            <person name="Zhao L."/>
            <person name="Xing Q."/>
            <person name="Dou J."/>
            <person name="Li Y."/>
            <person name="Mao J."/>
            <person name="Guo H."/>
            <person name="Dou H."/>
            <person name="Li T."/>
            <person name="Mu C."/>
            <person name="Jiang W."/>
            <person name="Fu Q."/>
            <person name="Fu X."/>
            <person name="Miao Y."/>
            <person name="Liu J."/>
            <person name="Yu Q."/>
            <person name="Li R."/>
            <person name="Liao H."/>
            <person name="Li X."/>
            <person name="Kong Y."/>
            <person name="Jiang Z."/>
            <person name="Chourrout D."/>
            <person name="Li R."/>
            <person name="Bao Z."/>
        </authorList>
    </citation>
    <scope>NUCLEOTIDE SEQUENCE [LARGE SCALE GENOMIC DNA]</scope>
    <source>
        <strain evidence="7 8">PY_sf001</strain>
    </source>
</reference>
<feature type="chain" id="PRO_5011967590" evidence="5">
    <location>
        <begin position="24"/>
        <end position="497"/>
    </location>
</feature>
<dbReference type="OrthoDB" id="6123000at2759"/>
<evidence type="ECO:0000313" key="7">
    <source>
        <dbReference type="EMBL" id="OWF39669.1"/>
    </source>
</evidence>
<evidence type="ECO:0000313" key="8">
    <source>
        <dbReference type="Proteomes" id="UP000242188"/>
    </source>
</evidence>
<evidence type="ECO:0000256" key="3">
    <source>
        <dbReference type="SAM" id="MobiDB-lite"/>
    </source>
</evidence>
<feature type="region of interest" description="Disordered" evidence="3">
    <location>
        <begin position="173"/>
        <end position="229"/>
    </location>
</feature>
<evidence type="ECO:0000256" key="5">
    <source>
        <dbReference type="SAM" id="SignalP"/>
    </source>
</evidence>
<feature type="compositionally biased region" description="Low complexity" evidence="3">
    <location>
        <begin position="382"/>
        <end position="416"/>
    </location>
</feature>
<dbReference type="STRING" id="6573.A0A210PT57"/>
<feature type="region of interest" description="Disordered" evidence="3">
    <location>
        <begin position="382"/>
        <end position="431"/>
    </location>
</feature>
<evidence type="ECO:0000256" key="2">
    <source>
        <dbReference type="ARBA" id="ARBA00023157"/>
    </source>
</evidence>
<dbReference type="PANTHER" id="PTHR36191:SF4">
    <property type="entry name" value="VWFD DOMAIN-CONTAINING PROTEIN"/>
    <property type="match status" value="1"/>
</dbReference>
<keyword evidence="4" id="KW-1133">Transmembrane helix</keyword>
<organism evidence="7 8">
    <name type="scientific">Mizuhopecten yessoensis</name>
    <name type="common">Japanese scallop</name>
    <name type="synonym">Patinopecten yessoensis</name>
    <dbReference type="NCBI Taxonomy" id="6573"/>
    <lineage>
        <taxon>Eukaryota</taxon>
        <taxon>Metazoa</taxon>
        <taxon>Spiralia</taxon>
        <taxon>Lophotrochozoa</taxon>
        <taxon>Mollusca</taxon>
        <taxon>Bivalvia</taxon>
        <taxon>Autobranchia</taxon>
        <taxon>Pteriomorphia</taxon>
        <taxon>Pectinida</taxon>
        <taxon>Pectinoidea</taxon>
        <taxon>Pectinidae</taxon>
        <taxon>Mizuhopecten</taxon>
    </lineage>
</organism>
<gene>
    <name evidence="7" type="ORF">KP79_PYT13313</name>
</gene>
<keyword evidence="4" id="KW-0472">Membrane</keyword>
<dbReference type="InterPro" id="IPR057774">
    <property type="entry name" value="D8C_UMOD/GP2/OIT3-like"/>
</dbReference>
<keyword evidence="8" id="KW-1185">Reference proteome</keyword>
<feature type="signal peptide" evidence="5">
    <location>
        <begin position="1"/>
        <end position="23"/>
    </location>
</feature>
<evidence type="ECO:0000256" key="4">
    <source>
        <dbReference type="SAM" id="Phobius"/>
    </source>
</evidence>
<evidence type="ECO:0000256" key="1">
    <source>
        <dbReference type="ARBA" id="ARBA00022729"/>
    </source>
</evidence>
<dbReference type="PANTHER" id="PTHR36191">
    <property type="entry name" value="ENDO/EXONUCLEASE/PHOSPHATASE DOMAIN-CONTAINING PROTEIN-RELATED"/>
    <property type="match status" value="1"/>
</dbReference>
<feature type="compositionally biased region" description="Polar residues" evidence="3">
    <location>
        <begin position="213"/>
        <end position="225"/>
    </location>
</feature>
<dbReference type="Proteomes" id="UP000242188">
    <property type="component" value="Unassembled WGS sequence"/>
</dbReference>
<accession>A0A210PT57</accession>
<keyword evidence="2" id="KW-1015">Disulfide bond</keyword>
<feature type="compositionally biased region" description="Low complexity" evidence="3">
    <location>
        <begin position="173"/>
        <end position="212"/>
    </location>
</feature>
<name>A0A210PT57_MIZYE</name>
<sequence length="497" mass="54898">MTLGTTHWYCLIFLIIGVFSVSADPCLTYEEFQVDYKRSPGHVATVYEDSLCDVMVREKWYRFVGEAGSDMTNDRESLMRNSCGTFNPLWMDGEIPDVAEGIVDRKVCLKSLLSSCHKSFTIQVKNCCSYRVYYLHSANMCPSSYCVSQYNITNDNCTNSPFPTTKTTMTSSVWTKTTGTTSQTQHTTTESPTRSTTAARQTTPPPTMSTSSGRIQTTSEQTTGDPVSDPCLTYEEFQVDYKRSPDHIATVYEDSLCDVLVREKWYRFVGEAGGDMTNDRESLMTNSCGTVYPLWMDGEIPEVAEGIVDRRVCLKSVFSSCHKSFTIQVKNCCSYRVYYLHSANMCPSSYCVSQYNVTNENCTNSPLPTTTRRTSPVWTRTIGTTSRTQHTTTKSPTRPTTAAGQTTPSPTMSTSSGRIQTTSEQTTGDPVSGVGIHRKIIENDSNGYLIPVAVAVVSVGILVVVFALLTNILTADLDHTCILSPGISSPQGPSSHR</sequence>
<keyword evidence="1 5" id="KW-0732">Signal</keyword>